<name>A0A844YF13_9SPHN</name>
<feature type="domain" description="Virulence-associated protein E-like" evidence="1">
    <location>
        <begin position="427"/>
        <end position="640"/>
    </location>
</feature>
<accession>A0A844YF13</accession>
<organism evidence="2 3">
    <name type="scientific">Qipengyuania oceanensis</name>
    <dbReference type="NCBI Taxonomy" id="1463597"/>
    <lineage>
        <taxon>Bacteria</taxon>
        <taxon>Pseudomonadati</taxon>
        <taxon>Pseudomonadota</taxon>
        <taxon>Alphaproteobacteria</taxon>
        <taxon>Sphingomonadales</taxon>
        <taxon>Erythrobacteraceae</taxon>
        <taxon>Qipengyuania</taxon>
    </lineage>
</organism>
<gene>
    <name evidence="2" type="ORF">GRI48_05805</name>
</gene>
<evidence type="ECO:0000313" key="2">
    <source>
        <dbReference type="EMBL" id="MXO62522.1"/>
    </source>
</evidence>
<dbReference type="PANTHER" id="PTHR34985">
    <property type="entry name" value="SLR0554 PROTEIN"/>
    <property type="match status" value="1"/>
</dbReference>
<keyword evidence="3" id="KW-1185">Reference proteome</keyword>
<dbReference type="Proteomes" id="UP000445582">
    <property type="component" value="Unassembled WGS sequence"/>
</dbReference>
<dbReference type="PANTHER" id="PTHR34985:SF1">
    <property type="entry name" value="SLR0554 PROTEIN"/>
    <property type="match status" value="1"/>
</dbReference>
<evidence type="ECO:0000259" key="1">
    <source>
        <dbReference type="Pfam" id="PF05272"/>
    </source>
</evidence>
<sequence length="750" mass="83553">MTAIPPDGGPTHTKTVAPGEAEEALGWFEEHSAAERNLYWTVNPTRERITSKAKKTDIENLDWLHVDIDPADGADAAEARKAALALLGRYKHKPTLTLDSGGGIQAFFRLEEPGLYIGCNEDAAEEAECYTRQIEADLSRMIEDDLKRQREEDPEARPLIKVDGTHDCCRLMRLPGTVNWPNKKKRDDGRKPRLATVLEYDDKRVYPLGEFTAAPRKDAAPTTGQAKVQLDRVPPPLANLDELPAKVTPRIRMLIVQGDDPDEPDRYKSRSEATFAVCRGMVEGGCDNETIAAVLLDPGFGISAHTLAQKRSLEYAARQIERARKEAAASADTFATDKDGKVYANHQGNIRLALRKLGVELRHDTFADRSVIDGLDGHGPHLDDAALTRLWLEIDERFRFRPQIEFFTKVIMDTARNAPFHPVCDELDSLEWDGTPRLDRWLSTYGGAEDNEYTRAVGALPLIAAVRRVRQPGCKFDEMLILESEQGTNKSSALRVLAGRDEQFADDLPLNADGKKTIEQTAGKWIIEAGELKGMRKGEVEHLKAFLSRQDDTARLSYARLPVIVPRQFVVIGTTNSERYLRDLTGNRRFWPVRVGCFDLEALRRDRDQIWAEAAAREAEGASIRLDPSLYAAAGVEQEARKVEDPHVETLAAALGDRTGKLRAADVWNLLGMPPSQRTQDQNGRVGDAMRELGWERTKLRFGGKPVGAYAKGSKRQRERSLEVSLGAAGYFVDDAASPELDDGDDELPY</sequence>
<dbReference type="OrthoDB" id="8215052at2"/>
<dbReference type="AlphaFoldDB" id="A0A844YF13"/>
<dbReference type="Pfam" id="PF05272">
    <property type="entry name" value="VapE-like_dom"/>
    <property type="match status" value="1"/>
</dbReference>
<comment type="caution">
    <text evidence="2">The sequence shown here is derived from an EMBL/GenBank/DDBJ whole genome shotgun (WGS) entry which is preliminary data.</text>
</comment>
<protein>
    <recommendedName>
        <fullName evidence="1">Virulence-associated protein E-like domain-containing protein</fullName>
    </recommendedName>
</protein>
<dbReference type="RefSeq" id="WP_160672700.1">
    <property type="nucleotide sequence ID" value="NZ_WTYN01000001.1"/>
</dbReference>
<reference evidence="2 3" key="1">
    <citation type="submission" date="2019-12" db="EMBL/GenBank/DDBJ databases">
        <title>Genomic-based taxomic classification of the family Erythrobacteraceae.</title>
        <authorList>
            <person name="Xu L."/>
        </authorList>
    </citation>
    <scope>NUCLEOTIDE SEQUENCE [LARGE SCALE GENOMIC DNA]</scope>
    <source>
        <strain evidence="2 3">MCCC 1A09965</strain>
    </source>
</reference>
<dbReference type="InterPro" id="IPR007936">
    <property type="entry name" value="VapE-like_dom"/>
</dbReference>
<evidence type="ECO:0000313" key="3">
    <source>
        <dbReference type="Proteomes" id="UP000445582"/>
    </source>
</evidence>
<proteinExistence type="predicted"/>
<dbReference type="EMBL" id="WTYN01000001">
    <property type="protein sequence ID" value="MXO62522.1"/>
    <property type="molecule type" value="Genomic_DNA"/>
</dbReference>